<dbReference type="Pfam" id="PF02868">
    <property type="entry name" value="Peptidase_M4_C"/>
    <property type="match status" value="1"/>
</dbReference>
<dbReference type="Gene3D" id="2.60.40.10">
    <property type="entry name" value="Immunoglobulins"/>
    <property type="match status" value="2"/>
</dbReference>
<dbReference type="EMBL" id="JASCTH010000022">
    <property type="protein sequence ID" value="MDI6102909.1"/>
    <property type="molecule type" value="Genomic_DNA"/>
</dbReference>
<protein>
    <submittedName>
        <fullName evidence="10">M4 family metallopeptidase</fullName>
    </submittedName>
</protein>
<feature type="domain" description="Peptidase M4 C-terminal" evidence="8">
    <location>
        <begin position="24"/>
        <end position="193"/>
    </location>
</feature>
<comment type="caution">
    <text evidence="10">The sequence shown here is derived from an EMBL/GenBank/DDBJ whole genome shotgun (WGS) entry which is preliminary data.</text>
</comment>
<dbReference type="CDD" id="cd09597">
    <property type="entry name" value="M4_TLP"/>
    <property type="match status" value="1"/>
</dbReference>
<dbReference type="PANTHER" id="PTHR33794">
    <property type="entry name" value="BACILLOLYSIN"/>
    <property type="match status" value="1"/>
</dbReference>
<keyword evidence="7" id="KW-1133">Transmembrane helix</keyword>
<evidence type="ECO:0000256" key="1">
    <source>
        <dbReference type="ARBA" id="ARBA00009388"/>
    </source>
</evidence>
<keyword evidence="11" id="KW-1185">Reference proteome</keyword>
<dbReference type="SUPFAM" id="SSF55486">
    <property type="entry name" value="Metalloproteases ('zincins'), catalytic domain"/>
    <property type="match status" value="1"/>
</dbReference>
<evidence type="ECO:0000256" key="7">
    <source>
        <dbReference type="SAM" id="Phobius"/>
    </source>
</evidence>
<dbReference type="InterPro" id="IPR050728">
    <property type="entry name" value="Zinc_Metalloprotease_M4"/>
</dbReference>
<accession>A0ABT6WT38</accession>
<evidence type="ECO:0000256" key="5">
    <source>
        <dbReference type="ARBA" id="ARBA00023049"/>
    </source>
</evidence>
<dbReference type="SUPFAM" id="SSF49313">
    <property type="entry name" value="Cadherin-like"/>
    <property type="match status" value="2"/>
</dbReference>
<evidence type="ECO:0000256" key="2">
    <source>
        <dbReference type="ARBA" id="ARBA00022670"/>
    </source>
</evidence>
<dbReference type="InterPro" id="IPR027268">
    <property type="entry name" value="Peptidase_M4/M1_CTD_sf"/>
</dbReference>
<name>A0ABT6WT38_9ACTN</name>
<dbReference type="EMBL" id="JASCTH010000006">
    <property type="protein sequence ID" value="MDI6099014.1"/>
    <property type="molecule type" value="Genomic_DNA"/>
</dbReference>
<dbReference type="Gene3D" id="1.10.390.10">
    <property type="entry name" value="Neutral Protease Domain 2"/>
    <property type="match status" value="1"/>
</dbReference>
<feature type="compositionally biased region" description="Low complexity" evidence="6">
    <location>
        <begin position="397"/>
        <end position="448"/>
    </location>
</feature>
<organism evidence="10 11">
    <name type="scientific">Actinoplanes sandaracinus</name>
    <dbReference type="NCBI Taxonomy" id="3045177"/>
    <lineage>
        <taxon>Bacteria</taxon>
        <taxon>Bacillati</taxon>
        <taxon>Actinomycetota</taxon>
        <taxon>Actinomycetes</taxon>
        <taxon>Micromonosporales</taxon>
        <taxon>Micromonosporaceae</taxon>
        <taxon>Actinoplanes</taxon>
    </lineage>
</organism>
<evidence type="ECO:0000256" key="3">
    <source>
        <dbReference type="ARBA" id="ARBA00022801"/>
    </source>
</evidence>
<dbReference type="InterPro" id="IPR015919">
    <property type="entry name" value="Cadherin-like_sf"/>
</dbReference>
<keyword evidence="5" id="KW-0482">Metalloprotease</keyword>
<feature type="region of interest" description="Disordered" evidence="6">
    <location>
        <begin position="388"/>
        <end position="448"/>
    </location>
</feature>
<dbReference type="InterPro" id="IPR023612">
    <property type="entry name" value="Peptidase_M4"/>
</dbReference>
<feature type="compositionally biased region" description="Pro residues" evidence="6">
    <location>
        <begin position="205"/>
        <end position="216"/>
    </location>
</feature>
<evidence type="ECO:0000313" key="10">
    <source>
        <dbReference type="EMBL" id="MDI6102909.1"/>
    </source>
</evidence>
<evidence type="ECO:0000259" key="8">
    <source>
        <dbReference type="Pfam" id="PF02868"/>
    </source>
</evidence>
<dbReference type="Pfam" id="PF05345">
    <property type="entry name" value="He_PIG"/>
    <property type="match status" value="2"/>
</dbReference>
<evidence type="ECO:0000256" key="6">
    <source>
        <dbReference type="SAM" id="MobiDB-lite"/>
    </source>
</evidence>
<feature type="transmembrane region" description="Helical" evidence="7">
    <location>
        <begin position="461"/>
        <end position="481"/>
    </location>
</feature>
<keyword evidence="7" id="KW-0472">Membrane</keyword>
<keyword evidence="2" id="KW-0645">Protease</keyword>
<proteinExistence type="inferred from homology"/>
<dbReference type="PANTHER" id="PTHR33794:SF1">
    <property type="entry name" value="BACILLOLYSIN"/>
    <property type="match status" value="1"/>
</dbReference>
<evidence type="ECO:0000313" key="11">
    <source>
        <dbReference type="Proteomes" id="UP001241758"/>
    </source>
</evidence>
<comment type="similarity">
    <text evidence="1">Belongs to the peptidase M4 family.</text>
</comment>
<keyword evidence="7" id="KW-0812">Transmembrane</keyword>
<reference evidence="10 11" key="1">
    <citation type="submission" date="2023-05" db="EMBL/GenBank/DDBJ databases">
        <title>Actinoplanes sp. NEAU-A12 genome sequencing.</title>
        <authorList>
            <person name="Wang Z.-S."/>
        </authorList>
    </citation>
    <scope>NUCLEOTIDE SEQUENCE [LARGE SCALE GENOMIC DNA]</scope>
    <source>
        <strain evidence="10 11">NEAU-A12</strain>
    </source>
</reference>
<gene>
    <name evidence="9" type="ORF">QLQ12_10425</name>
    <name evidence="10" type="ORF">QLQ12_30255</name>
</gene>
<dbReference type="PRINTS" id="PR00730">
    <property type="entry name" value="THERMOLYSIN"/>
</dbReference>
<dbReference type="InterPro" id="IPR013783">
    <property type="entry name" value="Ig-like_fold"/>
</dbReference>
<sequence length="491" mass="49958">MPAAWTSIDTVAHEMAHGITSATADLIYAGESGSLNEAASDIFGALVEFHADNPADPPDYLQSEQRNGADKPLRFMDDPAKDGESLSCWTPALKSLDVHHGSGVGNKFFYTLAVGSGKSKWGDSPTCGGAPAVTGIGNDKAGKIWYRALTTYMVSYTNYSAAREATLKAAADLYGADSSERKAVDAAWKAVAVDGSDPVATGPQPTDPKPGTPPQRPAIEQLPPVYGVAGKPVTFTVKAYDPQDDPVTYSATGLPAGLTLDPATGRVTGVVAEPTTAVPEVTAKDPAGNSAMTKPSIYILPPLTVNSPGQRIGIVGSTEFVKLKSSHDEVKYTATGLPPGLTLRPGESFISGSPTTAGTSTVVVTATDPAGQRASVTFEWRVYAKVSDIPRPPRPSSGPSASSSPSAPPGSGSSPKPAAPSASRSSSGPAAGGPSTSPASSPATEPTAAADGPLALTGANVAGLAGIGALFVVVGVLLVTVRRRRSEAPRA</sequence>
<keyword evidence="3" id="KW-0378">Hydrolase</keyword>
<evidence type="ECO:0000256" key="4">
    <source>
        <dbReference type="ARBA" id="ARBA00022833"/>
    </source>
</evidence>
<keyword evidence="4" id="KW-0862">Zinc</keyword>
<dbReference type="Proteomes" id="UP001241758">
    <property type="component" value="Unassembled WGS sequence"/>
</dbReference>
<dbReference type="RefSeq" id="WP_282758979.1">
    <property type="nucleotide sequence ID" value="NZ_JASCTH010000006.1"/>
</dbReference>
<dbReference type="InterPro" id="IPR001570">
    <property type="entry name" value="Peptidase_M4_C_domain"/>
</dbReference>
<evidence type="ECO:0000313" key="9">
    <source>
        <dbReference type="EMBL" id="MDI6099014.1"/>
    </source>
</evidence>
<feature type="region of interest" description="Disordered" evidence="6">
    <location>
        <begin position="194"/>
        <end position="216"/>
    </location>
</feature>